<dbReference type="GO" id="GO:0005737">
    <property type="term" value="C:cytoplasm"/>
    <property type="evidence" value="ECO:0007669"/>
    <property type="project" value="TreeGrafter"/>
</dbReference>
<dbReference type="InterPro" id="IPR051436">
    <property type="entry name" value="Autophagy-related_EPG5"/>
</dbReference>
<dbReference type="EMBL" id="JXJN01018195">
    <property type="status" value="NOT_ANNOTATED_CDS"/>
    <property type="molecule type" value="Genomic_DNA"/>
</dbReference>
<proteinExistence type="inferred from homology"/>
<accession>A0A1B0BPS6</accession>
<keyword evidence="2" id="KW-0072">Autophagy</keyword>
<evidence type="ECO:0000313" key="5">
    <source>
        <dbReference type="EnsemblMetazoa" id="GPPI036763-PA"/>
    </source>
</evidence>
<evidence type="ECO:0000256" key="1">
    <source>
        <dbReference type="ARBA" id="ARBA00010948"/>
    </source>
</evidence>
<name>A0A1B0BPS6_9MUSC</name>
<organism evidence="5 6">
    <name type="scientific">Glossina palpalis gambiensis</name>
    <dbReference type="NCBI Taxonomy" id="67801"/>
    <lineage>
        <taxon>Eukaryota</taxon>
        <taxon>Metazoa</taxon>
        <taxon>Ecdysozoa</taxon>
        <taxon>Arthropoda</taxon>
        <taxon>Hexapoda</taxon>
        <taxon>Insecta</taxon>
        <taxon>Pterygota</taxon>
        <taxon>Neoptera</taxon>
        <taxon>Endopterygota</taxon>
        <taxon>Diptera</taxon>
        <taxon>Brachycera</taxon>
        <taxon>Muscomorpha</taxon>
        <taxon>Hippoboscoidea</taxon>
        <taxon>Glossinidae</taxon>
        <taxon>Glossina</taxon>
    </lineage>
</organism>
<evidence type="ECO:0000313" key="6">
    <source>
        <dbReference type="Proteomes" id="UP000092460"/>
    </source>
</evidence>
<dbReference type="PANTHER" id="PTHR31139:SF4">
    <property type="entry name" value="ECTOPIC P GRANULES PROTEIN 5 HOMOLOG"/>
    <property type="match status" value="1"/>
</dbReference>
<dbReference type="PANTHER" id="PTHR31139">
    <property type="entry name" value="ECTOPIC P GRANULES PROTEIN 5 HOMOLOG"/>
    <property type="match status" value="1"/>
</dbReference>
<feature type="domain" description="Epg5-like TPR" evidence="4">
    <location>
        <begin position="1198"/>
        <end position="1341"/>
    </location>
</feature>
<dbReference type="STRING" id="67801.A0A1B0BPS6"/>
<dbReference type="EnsemblMetazoa" id="GPPI036763-RA">
    <property type="protein sequence ID" value="GPPI036763-PA"/>
    <property type="gene ID" value="GPPI036763"/>
</dbReference>
<feature type="domain" description="Epg5-like central TPR repeats" evidence="3">
    <location>
        <begin position="1600"/>
        <end position="1997"/>
    </location>
</feature>
<protein>
    <recommendedName>
        <fullName evidence="7">Ectopic P granules protein 5 homolog</fullName>
    </recommendedName>
</protein>
<dbReference type="Pfam" id="PF26106">
    <property type="entry name" value="TPR_Epg5_C"/>
    <property type="match status" value="1"/>
</dbReference>
<dbReference type="Pfam" id="PF26573">
    <property type="entry name" value="TPR_Epg5_2"/>
    <property type="match status" value="1"/>
</dbReference>
<evidence type="ECO:0000259" key="4">
    <source>
        <dbReference type="Pfam" id="PF26573"/>
    </source>
</evidence>
<dbReference type="InterPro" id="IPR058750">
    <property type="entry name" value="TPR_Epg5"/>
</dbReference>
<dbReference type="InterPro" id="IPR059030">
    <property type="entry name" value="TPR_Epg5_mid"/>
</dbReference>
<keyword evidence="6" id="KW-1185">Reference proteome</keyword>
<sequence>MATIEKPKTKKTKKTKIVGHHHAKGNFRDVNETTENCVAQQMQTNETLAEELDDFVELTGAAKSSTEIQECFTITACKNQDQRQDEYENKEDSVQVSLETISSKKGLDNAQLKSGQGSIENPLPSAPLSVESYEPIPAVTVTQYPNLLSLQQHEETPVSEVVYKQPKVRSPGFRLALSELQPFNCEQLRELYYCAELQQVQQFEIEFLNNSLRETYESDPLHVALKTYYQLQSKLTMNIHDVNKFREEATEAQNHIWLKESVTETFSAKCDDNIELKESVTYEIIKVNDKNLKAATAALTVLFDIISDTYTTNLITAKITKLKIDQMIDEIISFPLDTNDNLMGPLKLQPLLDNDSLQCLAKVRRALSILFHFARKLSPHKNFSDNLILWIRKLVSIHLHLATKEDYWFLIFNILRCPSGVGAWACEFLQVPCLFENSKKPFESAYELPLSIDSAEISLCLSILKILLTPVKRRNDYLKQFTQSQKEVTDPIQEERWILIDSDGEDEHTSAGECVGLRENDLIALLNQIPFEELFRSVLMIQKFLNDYIIQIDLISSHHLLRIFAFFNQLVDLFGEGMLTYNTERYKQLAKRLGRLMRHSLQYISDYHELFRFSRRNNNLWKDAKLLERLALEYNVLLLKACSYIYRTRNLSTWQYFSSLPFTNMDSDTIWQIFYYLNVGFPDDFTKPEEDYMALVTSSDIWSKFNVANADSSDEDLYYLLQAFFEMANDRNRVKDWDLIKIIFFHIFRIGFINRETRDGCYKSARDMLVNLCLCYEDLMSYLLTQLKVYYQDTENVIYLYKSLPLETWKPSLDCFEILSNWLLHFDHKSSENLLARIIISHLNWGFDSDDQLFLPHNIHVRMACLISEALTEHAPEVVGISGISESVRQMSSIIDFSKPTKEQFSTWCWSIASMLRLHIMDQNYETIKKVLQDPNEYLTFILDLERIDLICQGVNENRPLAIYVAILVSLHGHFVPLICQKGFDLMQRLLSDQRYTAVIRCLELITPLFLEVPDILANAESFQKILNTLLNADRTYIKMTKDVIYPNSVGPVLELLDNMIHHQITSYMNYGLSTPLNLINLWLHCLTSLPNWQNTYVVYLLDKILRIAYQFPDAYNQTIEYFSNYYKDWTDWKGANRGLKGFFSSNNSKLPLLSPDLPWLALVLLEIEFRTHDSHIWDEFLRQIFAAGTKPNLDVYANLLAGMDVKHALYPIINQKFFELYLSRVPTHYDEHSFQQTHGIADKFYDFNVSLMKKLKNNLEAAEKFYETEATKHRDDGFVFYCRSCAKIMNTYCLWLVDSTKTVNKMSKDQDPSIRIPTPLNKEKLREIFNGNKSHWTEFLYLPAIRKEQRQQADQWAHRCFRSKLIRSTRTPIVSKIKPTPMERIKTHLCSYDRYLPPPIYVKPQLNLPNELTKSTLNELKDKLKILTATARKFYIKTSELSAISRSYMEEIIRLYKMITYEEMKVKSCNYWVYNHKCRKPARIIIQLQRIHKDERVQQNVDNCRRRHETIINEMLNENVDKFAQHVVQIGQTIRLLLMRQECEETKSDSALAELKNETGIKFYYYIVDNMNEMTINFNATNKFYSELLTDLAILIQENQEKQGLTILELSIKRTDLLKQLSVALVPCRTRPTFFINMYKYLIDSHLRQCDPNTLFVLFSKFDLISWFKDYRPKLHDISQLLQLILQGLESWSQPGSNILQDQFRRHLVHIFNYDFPEHYGEVMQLVLDHISEQRLLPDVFLDLLNSLLLNCNCEQLQLTCSSHKVQDVSAQFARQQNLFNLKAITDTILLFARHFEKERLHHGLHGLYPKHQNYCTVIAMWFSCFGHSVVIKAICTYQELLADQICDIVFGSIIEMYAPWLITYTEQTMPYQTSNWIRQLADTGHGKILFPWSKQHAKTSKIIVTSFINTLIFILENLPISNQILSHTFGWYIHHFAVTRIENYIYEPIHEGIAQLSWEHFTPHVDNIEMFYNCVQKFIPDCHAMLGHIFIRINWVNWFADTFPTIPATLKISTISRLLTIFVKIAFEPNIHMHVNTSKILEDAINYPWHMVDYAEFENLLKWCVQTVEPTIILKIPEESNYVDRAVLELLRESCIMKSQDNQTEQLTHAMGKRILYTRSMICLQRACVAKNPKLLTSKNGRKIFIAAFDDLLRTLEEMAIVHAAGKSPEEIKRHAGNLILEIVLPMQTQSEETSNLHIECMRMWMESSTSPGNVLMLSILNAVGHMKAFISGIYSLLECSIGYYFRSSEESLEWHIPTWLNLLKILSMTLDKLELMPIMHNSCFFVLHIFILHKMEKLPNVGAQITFLQDLSQLIENLKTEPDSEPARAIVWGAMISWGCKIILKEPQNVKKSLYMLAKHLQIISTQAESWGDSLLGAVGLKKEVITTKRKVLTRCLAIVIFALFPLQSDSSKSLLRKANDEYHSSLRELSMLLANKKFIEVKPLIVQSIGILKENPVPNLEDVPHLHKLFGPYGRESDYNQYNTQYGYPYGSSYRNSPTTQYYPNNSGTKRGGRTYSDIARVVNGNPYAFVGSRPYPSQPFWPQG</sequence>
<evidence type="ECO:0000256" key="2">
    <source>
        <dbReference type="ARBA" id="ARBA00023006"/>
    </source>
</evidence>
<dbReference type="VEuPathDB" id="VectorBase:GPPI036763"/>
<dbReference type="Proteomes" id="UP000092460">
    <property type="component" value="Unassembled WGS sequence"/>
</dbReference>
<dbReference type="GO" id="GO:0097352">
    <property type="term" value="P:autophagosome maturation"/>
    <property type="evidence" value="ECO:0007669"/>
    <property type="project" value="TreeGrafter"/>
</dbReference>
<comment type="similarity">
    <text evidence="1">Belongs to the EPG5 family.</text>
</comment>
<dbReference type="Pfam" id="PF26103">
    <property type="entry name" value="TPR_Epg5"/>
    <property type="match status" value="1"/>
</dbReference>
<evidence type="ECO:0000259" key="3">
    <source>
        <dbReference type="Pfam" id="PF26103"/>
    </source>
</evidence>
<reference evidence="6" key="1">
    <citation type="submission" date="2015-01" db="EMBL/GenBank/DDBJ databases">
        <authorList>
            <person name="Aksoy S."/>
            <person name="Warren W."/>
            <person name="Wilson R.K."/>
        </authorList>
    </citation>
    <scope>NUCLEOTIDE SEQUENCE [LARGE SCALE GENOMIC DNA]</scope>
    <source>
        <strain evidence="6">IAEA</strain>
    </source>
</reference>
<evidence type="ECO:0008006" key="7">
    <source>
        <dbReference type="Google" id="ProtNLM"/>
    </source>
</evidence>
<reference evidence="5" key="2">
    <citation type="submission" date="2020-05" db="UniProtKB">
        <authorList>
            <consortium name="EnsemblMetazoa"/>
        </authorList>
    </citation>
    <scope>IDENTIFICATION</scope>
    <source>
        <strain evidence="5">IAEA</strain>
    </source>
</reference>